<dbReference type="InterPro" id="IPR018062">
    <property type="entry name" value="HTH_AraC-typ_CS"/>
</dbReference>
<reference evidence="6 7" key="1">
    <citation type="submission" date="2016-10" db="EMBL/GenBank/DDBJ databases">
        <authorList>
            <person name="de Groot N.N."/>
        </authorList>
    </citation>
    <scope>NUCLEOTIDE SEQUENCE [LARGE SCALE GENOMIC DNA]</scope>
    <source>
        <strain evidence="6 7">DSM 16957</strain>
    </source>
</reference>
<dbReference type="Pfam" id="PF20240">
    <property type="entry name" value="DUF6597"/>
    <property type="match status" value="1"/>
</dbReference>
<protein>
    <submittedName>
        <fullName evidence="6">AraC-type DNA-binding protein</fullName>
    </submittedName>
</protein>
<evidence type="ECO:0000256" key="3">
    <source>
        <dbReference type="ARBA" id="ARBA00023163"/>
    </source>
</evidence>
<dbReference type="PANTHER" id="PTHR46796">
    <property type="entry name" value="HTH-TYPE TRANSCRIPTIONAL ACTIVATOR RHAS-RELATED"/>
    <property type="match status" value="1"/>
</dbReference>
<gene>
    <name evidence="6" type="ORF">SAMN04488509_10878</name>
</gene>
<evidence type="ECO:0000259" key="5">
    <source>
        <dbReference type="PROSITE" id="PS01124"/>
    </source>
</evidence>
<evidence type="ECO:0000256" key="2">
    <source>
        <dbReference type="ARBA" id="ARBA00023125"/>
    </source>
</evidence>
<keyword evidence="2 6" id="KW-0238">DNA-binding</keyword>
<dbReference type="STRING" id="265719.SAMN04488509_10878"/>
<feature type="domain" description="HTH araC/xylS-type" evidence="5">
    <location>
        <begin position="185"/>
        <end position="288"/>
    </location>
</feature>
<dbReference type="GO" id="GO:0003700">
    <property type="term" value="F:DNA-binding transcription factor activity"/>
    <property type="evidence" value="ECO:0007669"/>
    <property type="project" value="InterPro"/>
</dbReference>
<dbReference type="Proteomes" id="UP000199603">
    <property type="component" value="Unassembled WGS sequence"/>
</dbReference>
<keyword evidence="3" id="KW-0804">Transcription</keyword>
<dbReference type="Gene3D" id="1.10.10.60">
    <property type="entry name" value="Homeodomain-like"/>
    <property type="match status" value="1"/>
</dbReference>
<name>A0A1G6Y326_9GAMM</name>
<dbReference type="InterPro" id="IPR050204">
    <property type="entry name" value="AraC_XylS_family_regulators"/>
</dbReference>
<keyword evidence="1" id="KW-0805">Transcription regulation</keyword>
<feature type="region of interest" description="Disordered" evidence="4">
    <location>
        <begin position="1"/>
        <end position="32"/>
    </location>
</feature>
<dbReference type="PROSITE" id="PS00041">
    <property type="entry name" value="HTH_ARAC_FAMILY_1"/>
    <property type="match status" value="1"/>
</dbReference>
<dbReference type="PROSITE" id="PS01124">
    <property type="entry name" value="HTH_ARAC_FAMILY_2"/>
    <property type="match status" value="1"/>
</dbReference>
<dbReference type="InterPro" id="IPR020449">
    <property type="entry name" value="Tscrpt_reg_AraC-type_HTH"/>
</dbReference>
<evidence type="ECO:0000313" key="7">
    <source>
        <dbReference type="Proteomes" id="UP000199603"/>
    </source>
</evidence>
<evidence type="ECO:0000256" key="1">
    <source>
        <dbReference type="ARBA" id="ARBA00023015"/>
    </source>
</evidence>
<dbReference type="InterPro" id="IPR018060">
    <property type="entry name" value="HTH_AraC"/>
</dbReference>
<dbReference type="GO" id="GO:0043565">
    <property type="term" value="F:sequence-specific DNA binding"/>
    <property type="evidence" value="ECO:0007669"/>
    <property type="project" value="InterPro"/>
</dbReference>
<keyword evidence="7" id="KW-1185">Reference proteome</keyword>
<dbReference type="SMART" id="SM00342">
    <property type="entry name" value="HTH_ARAC"/>
    <property type="match status" value="1"/>
</dbReference>
<accession>A0A1G6Y326</accession>
<dbReference type="PRINTS" id="PR00032">
    <property type="entry name" value="HTHARAC"/>
</dbReference>
<evidence type="ECO:0000313" key="6">
    <source>
        <dbReference type="EMBL" id="SDD84006.1"/>
    </source>
</evidence>
<dbReference type="Pfam" id="PF12833">
    <property type="entry name" value="HTH_18"/>
    <property type="match status" value="1"/>
</dbReference>
<dbReference type="InterPro" id="IPR009057">
    <property type="entry name" value="Homeodomain-like_sf"/>
</dbReference>
<dbReference type="SUPFAM" id="SSF46689">
    <property type="entry name" value="Homeodomain-like"/>
    <property type="match status" value="1"/>
</dbReference>
<organism evidence="6 7">
    <name type="scientific">Aquimonas voraii</name>
    <dbReference type="NCBI Taxonomy" id="265719"/>
    <lineage>
        <taxon>Bacteria</taxon>
        <taxon>Pseudomonadati</taxon>
        <taxon>Pseudomonadota</taxon>
        <taxon>Gammaproteobacteria</taxon>
        <taxon>Lysobacterales</taxon>
        <taxon>Lysobacteraceae</taxon>
        <taxon>Aquimonas</taxon>
    </lineage>
</organism>
<dbReference type="PANTHER" id="PTHR46796:SF6">
    <property type="entry name" value="ARAC SUBFAMILY"/>
    <property type="match status" value="1"/>
</dbReference>
<evidence type="ECO:0000256" key="4">
    <source>
        <dbReference type="SAM" id="MobiDB-lite"/>
    </source>
</evidence>
<dbReference type="AlphaFoldDB" id="A0A1G6Y326"/>
<proteinExistence type="predicted"/>
<sequence length="291" mass="32492">MQRGHSNRAVRDPLEQTRQPTGGLGLRPVRGVATPLPPGEFTHLRRAPSAALQPFVEHLWCVQWRLPAGAAQRVATVPHPCVHWTFEADTSTLTGPHKRLWQRDLAPQGEVLGIKFRPEGFRAYWGAPVSGLRDLIQPARALPALAFARELGPRLFGELAGGSLDTRFDAIEGTLERALPRLAQEQLQLAVLIDTARDDRELLRADAWAERAALSLRQLQRLLADWVGASPKWILARYRLHEALHRLQQQPAPRLTDLAADTGFADAAHFSRSFRSVLGLSPQQYARLWLS</sequence>
<dbReference type="EMBL" id="FNAG01000008">
    <property type="protein sequence ID" value="SDD84006.1"/>
    <property type="molecule type" value="Genomic_DNA"/>
</dbReference>
<dbReference type="InterPro" id="IPR046532">
    <property type="entry name" value="DUF6597"/>
</dbReference>